<keyword evidence="1" id="KW-0812">Transmembrane</keyword>
<proteinExistence type="predicted"/>
<dbReference type="Proteomes" id="UP001596548">
    <property type="component" value="Unassembled WGS sequence"/>
</dbReference>
<reference evidence="3" key="1">
    <citation type="journal article" date="2019" name="Int. J. Syst. Evol. Microbiol.">
        <title>The Global Catalogue of Microorganisms (GCM) 10K type strain sequencing project: providing services to taxonomists for standard genome sequencing and annotation.</title>
        <authorList>
            <consortium name="The Broad Institute Genomics Platform"/>
            <consortium name="The Broad Institute Genome Sequencing Center for Infectious Disease"/>
            <person name="Wu L."/>
            <person name="Ma J."/>
        </authorList>
    </citation>
    <scope>NUCLEOTIDE SEQUENCE [LARGE SCALE GENOMIC DNA]</scope>
    <source>
        <strain evidence="3">XZYJT-10</strain>
    </source>
</reference>
<dbReference type="EMBL" id="JBHTBJ010000006">
    <property type="protein sequence ID" value="MFC7274566.1"/>
    <property type="molecule type" value="Genomic_DNA"/>
</dbReference>
<keyword evidence="3" id="KW-1185">Reference proteome</keyword>
<sequence>MRVIRGMAAGLALGAGAGFANSVPLLGAVRTLARRTVPAWLIVPLGAVANLELLPLPEESRMAGPVYVTVWAGALAGTALVVGRAVGGRPNPRPISRG</sequence>
<keyword evidence="1" id="KW-1133">Transmembrane helix</keyword>
<evidence type="ECO:0000313" key="3">
    <source>
        <dbReference type="Proteomes" id="UP001596548"/>
    </source>
</evidence>
<feature type="transmembrane region" description="Helical" evidence="1">
    <location>
        <begin position="66"/>
        <end position="86"/>
    </location>
</feature>
<keyword evidence="1" id="KW-0472">Membrane</keyword>
<accession>A0ABW2HP55</accession>
<evidence type="ECO:0000256" key="1">
    <source>
        <dbReference type="SAM" id="Phobius"/>
    </source>
</evidence>
<organism evidence="2 3">
    <name type="scientific">Paractinoplanes rhizophilus</name>
    <dbReference type="NCBI Taxonomy" id="1416877"/>
    <lineage>
        <taxon>Bacteria</taxon>
        <taxon>Bacillati</taxon>
        <taxon>Actinomycetota</taxon>
        <taxon>Actinomycetes</taxon>
        <taxon>Micromonosporales</taxon>
        <taxon>Micromonosporaceae</taxon>
        <taxon>Paractinoplanes</taxon>
    </lineage>
</organism>
<comment type="caution">
    <text evidence="2">The sequence shown here is derived from an EMBL/GenBank/DDBJ whole genome shotgun (WGS) entry which is preliminary data.</text>
</comment>
<evidence type="ECO:0000313" key="2">
    <source>
        <dbReference type="EMBL" id="MFC7274566.1"/>
    </source>
</evidence>
<dbReference type="RefSeq" id="WP_378966672.1">
    <property type="nucleotide sequence ID" value="NZ_JBHTBJ010000006.1"/>
</dbReference>
<gene>
    <name evidence="2" type="ORF">ACFQS1_11285</name>
</gene>
<protein>
    <submittedName>
        <fullName evidence="2">Uncharacterized protein</fullName>
    </submittedName>
</protein>
<name>A0ABW2HP55_9ACTN</name>